<feature type="chain" id="PRO_5035277430" evidence="2">
    <location>
        <begin position="28"/>
        <end position="239"/>
    </location>
</feature>
<feature type="region of interest" description="Disordered" evidence="1">
    <location>
        <begin position="79"/>
        <end position="99"/>
    </location>
</feature>
<protein>
    <submittedName>
        <fullName evidence="3">Uncharacterized protein</fullName>
    </submittedName>
</protein>
<dbReference type="EMBL" id="JACXWA010000121">
    <property type="protein sequence ID" value="MBD3871234.1"/>
    <property type="molecule type" value="Genomic_DNA"/>
</dbReference>
<evidence type="ECO:0000256" key="2">
    <source>
        <dbReference type="SAM" id="SignalP"/>
    </source>
</evidence>
<feature type="compositionally biased region" description="Basic and acidic residues" evidence="1">
    <location>
        <begin position="186"/>
        <end position="213"/>
    </location>
</feature>
<evidence type="ECO:0000256" key="1">
    <source>
        <dbReference type="SAM" id="MobiDB-lite"/>
    </source>
</evidence>
<feature type="region of interest" description="Disordered" evidence="1">
    <location>
        <begin position="186"/>
        <end position="239"/>
    </location>
</feature>
<gene>
    <name evidence="3" type="ORF">IFJ97_07745</name>
</gene>
<organism evidence="3 4">
    <name type="scientific">Candidatus Sulfomarinibacter kjeldsenii</name>
    <dbReference type="NCBI Taxonomy" id="2885994"/>
    <lineage>
        <taxon>Bacteria</taxon>
        <taxon>Pseudomonadati</taxon>
        <taxon>Acidobacteriota</taxon>
        <taxon>Thermoanaerobaculia</taxon>
        <taxon>Thermoanaerobaculales</taxon>
        <taxon>Candidatus Sulfomarinibacteraceae</taxon>
        <taxon>Candidatus Sulfomarinibacter</taxon>
    </lineage>
</organism>
<feature type="signal peptide" evidence="2">
    <location>
        <begin position="1"/>
        <end position="27"/>
    </location>
</feature>
<evidence type="ECO:0000313" key="4">
    <source>
        <dbReference type="Proteomes" id="UP000598633"/>
    </source>
</evidence>
<feature type="compositionally biased region" description="Basic and acidic residues" evidence="1">
    <location>
        <begin position="227"/>
        <end position="239"/>
    </location>
</feature>
<name>A0A8J7CGT4_9BACT</name>
<comment type="caution">
    <text evidence="3">The sequence shown here is derived from an EMBL/GenBank/DDBJ whole genome shotgun (WGS) entry which is preliminary data.</text>
</comment>
<accession>A0A8J7CGT4</accession>
<reference evidence="3 4" key="1">
    <citation type="submission" date="2020-08" db="EMBL/GenBank/DDBJ databases">
        <title>Acidobacteriota in marine sediments use diverse sulfur dissimilation pathways.</title>
        <authorList>
            <person name="Wasmund K."/>
        </authorList>
    </citation>
    <scope>NUCLEOTIDE SEQUENCE [LARGE SCALE GENOMIC DNA]</scope>
    <source>
        <strain evidence="3">MAG AM3-A</strain>
    </source>
</reference>
<sequence length="239" mass="26242">MACQRLATARLKTLTGVLVMSGTVAMAADKPTPTPTPRAAGGQSLNEVAKDKKLKGDLAGSSSGSIVITNENLSDYASKGGLTTANPGKNPGTRGVHAGTNVSVIDSETSEENKRKHYWQQKYMQQLDRIASIKSQIKDLDLEIPALWNEFFARDDPMYRDGVIKPKIDRSLQRREELATLLQQEEPKLAAIKEEARRDGAEPGWWRDIKEPTPRPQNPKTGPGDAIRLDDRGSTEPPK</sequence>
<evidence type="ECO:0000313" key="3">
    <source>
        <dbReference type="EMBL" id="MBD3871234.1"/>
    </source>
</evidence>
<feature type="region of interest" description="Disordered" evidence="1">
    <location>
        <begin position="28"/>
        <end position="63"/>
    </location>
</feature>
<keyword evidence="2" id="KW-0732">Signal</keyword>
<proteinExistence type="predicted"/>
<dbReference type="Proteomes" id="UP000598633">
    <property type="component" value="Unassembled WGS sequence"/>
</dbReference>
<dbReference type="AlphaFoldDB" id="A0A8J7CGT4"/>